<evidence type="ECO:0000259" key="1">
    <source>
        <dbReference type="SMART" id="SM01058"/>
    </source>
</evidence>
<sequence length="195" mass="21531">MNIFRSSPKGGVTDEMARAAIAKTATQEVTNKDTFPFQEGDAIVYAAHGVGRVDRIGVEDIAGTKLEMIQISFPDNQMTLRIPLSKAKKAGLRKIASREIVSKAMSTIKGKPQNNKGMWARRAVVYQEKINSGDLIQIAEVLRDLRRNVDSLDGSFSERKLFEAAQERFVAEVAVLESKDTTTVLNELTEVMKSA</sequence>
<gene>
    <name evidence="2" type="ORF">R83534S58_LOCUS1202</name>
</gene>
<dbReference type="InterPro" id="IPR052531">
    <property type="entry name" value="CarD-like_regulator"/>
</dbReference>
<name>A0ABM9HPP0_9PROT</name>
<dbReference type="InterPro" id="IPR042215">
    <property type="entry name" value="CarD-like_C"/>
</dbReference>
<proteinExistence type="predicted"/>
<dbReference type="PANTHER" id="PTHR38447">
    <property type="entry name" value="TRANSCRIPTION FACTOR YDEB-RELATED"/>
    <property type="match status" value="1"/>
</dbReference>
<protein>
    <submittedName>
        <fullName evidence="2">CarD/CdnL/TRCF family (CdnL) (PDB:4ILU)</fullName>
    </submittedName>
</protein>
<dbReference type="EMBL" id="CAMXCH010000002">
    <property type="protein sequence ID" value="CAI3942297.1"/>
    <property type="molecule type" value="Genomic_DNA"/>
</dbReference>
<dbReference type="Proteomes" id="UP001154272">
    <property type="component" value="Unassembled WGS sequence"/>
</dbReference>
<comment type="caution">
    <text evidence="2">The sequence shown here is derived from an EMBL/GenBank/DDBJ whole genome shotgun (WGS) entry which is preliminary data.</text>
</comment>
<dbReference type="Gene3D" id="1.20.58.1290">
    <property type="entry name" value="CarD-like, C-terminal domain"/>
    <property type="match status" value="1"/>
</dbReference>
<reference evidence="2" key="1">
    <citation type="submission" date="2022-10" db="EMBL/GenBank/DDBJ databases">
        <authorList>
            <person name="Botero Cardona J."/>
        </authorList>
    </citation>
    <scope>NUCLEOTIDE SEQUENCE</scope>
    <source>
        <strain evidence="2">R-83534</strain>
    </source>
</reference>
<dbReference type="InterPro" id="IPR036101">
    <property type="entry name" value="CarD-like/TRCF_RID_sf"/>
</dbReference>
<dbReference type="InterPro" id="IPR003711">
    <property type="entry name" value="CarD-like/TRCF_RID"/>
</dbReference>
<dbReference type="InterPro" id="IPR048792">
    <property type="entry name" value="CarD_C"/>
</dbReference>
<dbReference type="Gene3D" id="2.40.10.170">
    <property type="match status" value="1"/>
</dbReference>
<dbReference type="PANTHER" id="PTHR38447:SF1">
    <property type="entry name" value="RNA POLYMERASE-BINDING TRANSCRIPTION FACTOR CARD"/>
    <property type="match status" value="1"/>
</dbReference>
<evidence type="ECO:0000313" key="2">
    <source>
        <dbReference type="EMBL" id="CAI3942297.1"/>
    </source>
</evidence>
<feature type="domain" description="CarD-like/TRCF RNAP-interacting" evidence="1">
    <location>
        <begin position="36"/>
        <end position="146"/>
    </location>
</feature>
<dbReference type="Pfam" id="PF02559">
    <property type="entry name" value="CarD_TRCF_RID"/>
    <property type="match status" value="1"/>
</dbReference>
<dbReference type="RefSeq" id="WP_034336386.1">
    <property type="nucleotide sequence ID" value="NZ_CAMXCH010000002.1"/>
</dbReference>
<evidence type="ECO:0000313" key="3">
    <source>
        <dbReference type="Proteomes" id="UP001154272"/>
    </source>
</evidence>
<accession>A0ABM9HPP0</accession>
<organism evidence="2 3">
    <name type="scientific">Commensalibacter papalotli</name>
    <name type="common">ex Botero et al. 2024</name>
    <dbReference type="NCBI Taxonomy" id="2972766"/>
    <lineage>
        <taxon>Bacteria</taxon>
        <taxon>Pseudomonadati</taxon>
        <taxon>Pseudomonadota</taxon>
        <taxon>Alphaproteobacteria</taxon>
        <taxon>Acetobacterales</taxon>
        <taxon>Acetobacteraceae</taxon>
    </lineage>
</organism>
<dbReference type="Pfam" id="PF21095">
    <property type="entry name" value="CarD_C"/>
    <property type="match status" value="1"/>
</dbReference>
<keyword evidence="3" id="KW-1185">Reference proteome</keyword>
<dbReference type="SMART" id="SM01058">
    <property type="entry name" value="CarD_TRCF"/>
    <property type="match status" value="1"/>
</dbReference>
<dbReference type="SUPFAM" id="SSF141259">
    <property type="entry name" value="CarD-like"/>
    <property type="match status" value="1"/>
</dbReference>